<evidence type="ECO:0000256" key="1">
    <source>
        <dbReference type="ARBA" id="ARBA00061469"/>
    </source>
</evidence>
<dbReference type="AlphaFoldDB" id="A0A9P6UI12"/>
<feature type="non-terminal residue" evidence="4">
    <location>
        <position position="1"/>
    </location>
</feature>
<keyword evidence="5" id="KW-1185">Reference proteome</keyword>
<dbReference type="OrthoDB" id="62at2759"/>
<dbReference type="GO" id="GO:0043161">
    <property type="term" value="P:proteasome-mediated ubiquitin-dependent protein catabolic process"/>
    <property type="evidence" value="ECO:0007669"/>
    <property type="project" value="TreeGrafter"/>
</dbReference>
<gene>
    <name evidence="4" type="ORF">BGZ97_002997</name>
</gene>
<proteinExistence type="inferred from homology"/>
<dbReference type="GO" id="GO:0045721">
    <property type="term" value="P:negative regulation of gluconeogenesis"/>
    <property type="evidence" value="ECO:0007669"/>
    <property type="project" value="TreeGrafter"/>
</dbReference>
<comment type="similarity">
    <text evidence="1">Belongs to the GID4/VID24 family.</text>
</comment>
<evidence type="ECO:0000313" key="5">
    <source>
        <dbReference type="Proteomes" id="UP000823405"/>
    </source>
</evidence>
<dbReference type="GO" id="GO:0006623">
    <property type="term" value="P:protein targeting to vacuole"/>
    <property type="evidence" value="ECO:0007669"/>
    <property type="project" value="TreeGrafter"/>
</dbReference>
<reference evidence="4" key="1">
    <citation type="journal article" date="2020" name="Fungal Divers.">
        <title>Resolving the Mortierellaceae phylogeny through synthesis of multi-gene phylogenetics and phylogenomics.</title>
        <authorList>
            <person name="Vandepol N."/>
            <person name="Liber J."/>
            <person name="Desiro A."/>
            <person name="Na H."/>
            <person name="Kennedy M."/>
            <person name="Barry K."/>
            <person name="Grigoriev I.V."/>
            <person name="Miller A.N."/>
            <person name="O'Donnell K."/>
            <person name="Stajich J.E."/>
            <person name="Bonito G."/>
        </authorList>
    </citation>
    <scope>NUCLEOTIDE SEQUENCE</scope>
    <source>
        <strain evidence="4">NVP60</strain>
    </source>
</reference>
<dbReference type="Proteomes" id="UP000823405">
    <property type="component" value="Unassembled WGS sequence"/>
</dbReference>
<keyword evidence="2" id="KW-0175">Coiled coil</keyword>
<evidence type="ECO:0000256" key="3">
    <source>
        <dbReference type="SAM" id="MobiDB-lite"/>
    </source>
</evidence>
<organism evidence="4 5">
    <name type="scientific">Linnemannia gamsii</name>
    <dbReference type="NCBI Taxonomy" id="64522"/>
    <lineage>
        <taxon>Eukaryota</taxon>
        <taxon>Fungi</taxon>
        <taxon>Fungi incertae sedis</taxon>
        <taxon>Mucoromycota</taxon>
        <taxon>Mortierellomycotina</taxon>
        <taxon>Mortierellomycetes</taxon>
        <taxon>Mortierellales</taxon>
        <taxon>Mortierellaceae</taxon>
        <taxon>Linnemannia</taxon>
    </lineage>
</organism>
<comment type="caution">
    <text evidence="4">The sequence shown here is derived from an EMBL/GenBank/DDBJ whole genome shotgun (WGS) entry which is preliminary data.</text>
</comment>
<dbReference type="PANTHER" id="PTHR14534:SF3">
    <property type="entry name" value="GID COMPLEX SUBUNIT 4 HOMOLOG"/>
    <property type="match status" value="1"/>
</dbReference>
<evidence type="ECO:0000256" key="2">
    <source>
        <dbReference type="SAM" id="Coils"/>
    </source>
</evidence>
<dbReference type="Pfam" id="PF09783">
    <property type="entry name" value="Vac_ImportDeg"/>
    <property type="match status" value="1"/>
</dbReference>
<dbReference type="GO" id="GO:0007039">
    <property type="term" value="P:protein catabolic process in the vacuole"/>
    <property type="evidence" value="ECO:0007669"/>
    <property type="project" value="TreeGrafter"/>
</dbReference>
<dbReference type="GO" id="GO:0034657">
    <property type="term" value="C:GID complex"/>
    <property type="evidence" value="ECO:0007669"/>
    <property type="project" value="TreeGrafter"/>
</dbReference>
<evidence type="ECO:0008006" key="6">
    <source>
        <dbReference type="Google" id="ProtNLM"/>
    </source>
</evidence>
<dbReference type="PANTHER" id="PTHR14534">
    <property type="entry name" value="VACUOLAR IMPORT AND DEGRADATION PROTEIN 24"/>
    <property type="match status" value="1"/>
</dbReference>
<dbReference type="GO" id="GO:0005773">
    <property type="term" value="C:vacuole"/>
    <property type="evidence" value="ECO:0007669"/>
    <property type="project" value="GOC"/>
</dbReference>
<accession>A0A9P6UI12</accession>
<sequence length="378" mass="42982">STMPVFARIATADRVETTAISTLDLVLDTSLLPSPTSSASTSSSSTASTSTSPLSVSTTDTDVAVCQCTCPSSPISSDDMLLIDRILNSVHQSKTTELSALLESSSLSVLFQGHLVSCPLHCPTDVDQPGFAQLKQQALLKQQQLALLQRRLQEQQEEQEQEMERQEQEKQRREQMLVRLQRLRRRDPYEGVRLLPTRCCHLYPGSKFEGKQQSGTNSYGVVVDIKHVNLNDSTLCGYLHIKGLTREYPELTTFFDAEIIGPQYSFLTRKWDATEATDEEHWALFQQFQGSLYNMEAHQDDLRDGDVVFMRWKEHFLVPDHRVEGITGASFAGFYYICYNKRTGDINGYYYHQSSEKFQQLTLSHVKERKSFGSYEFR</sequence>
<name>A0A9P6UI12_9FUNG</name>
<feature type="region of interest" description="Disordered" evidence="3">
    <location>
        <begin position="35"/>
        <end position="57"/>
    </location>
</feature>
<protein>
    <recommendedName>
        <fullName evidence="6">Vacuolar import and degradation protein</fullName>
    </recommendedName>
</protein>
<evidence type="ECO:0000313" key="4">
    <source>
        <dbReference type="EMBL" id="KAG0300961.1"/>
    </source>
</evidence>
<feature type="coiled-coil region" evidence="2">
    <location>
        <begin position="131"/>
        <end position="186"/>
    </location>
</feature>
<dbReference type="InterPro" id="IPR018618">
    <property type="entry name" value="GID4/10-like"/>
</dbReference>
<dbReference type="EMBL" id="JAAAIN010001688">
    <property type="protein sequence ID" value="KAG0300961.1"/>
    <property type="molecule type" value="Genomic_DNA"/>
</dbReference>